<comment type="caution">
    <text evidence="3">The sequence shown here is derived from an EMBL/GenBank/DDBJ whole genome shotgun (WGS) entry which is preliminary data.</text>
</comment>
<keyword evidence="4" id="KW-1185">Reference proteome</keyword>
<protein>
    <recommendedName>
        <fullName evidence="2">Myb-like DNA-binding domain-containing protein</fullName>
    </recommendedName>
</protein>
<organism evidence="3 4">
    <name type="scientific">Rachicladosporium monterosium</name>
    <dbReference type="NCBI Taxonomy" id="1507873"/>
    <lineage>
        <taxon>Eukaryota</taxon>
        <taxon>Fungi</taxon>
        <taxon>Dikarya</taxon>
        <taxon>Ascomycota</taxon>
        <taxon>Pezizomycotina</taxon>
        <taxon>Dothideomycetes</taxon>
        <taxon>Dothideomycetidae</taxon>
        <taxon>Cladosporiales</taxon>
        <taxon>Cladosporiaceae</taxon>
        <taxon>Rachicladosporium</taxon>
    </lineage>
</organism>
<feature type="compositionally biased region" description="Basic residues" evidence="1">
    <location>
        <begin position="88"/>
        <end position="103"/>
    </location>
</feature>
<feature type="compositionally biased region" description="Basic and acidic residues" evidence="1">
    <location>
        <begin position="116"/>
        <end position="126"/>
    </location>
</feature>
<dbReference type="InterPro" id="IPR054505">
    <property type="entry name" value="Myb_DNA-bind_8"/>
</dbReference>
<sequence length="179" mass="19748">MAKESAPAVTDEGFFMAIIEQLGGTNAIDWQVVADKSNIVSKGAASKRWYRLKLKHGQEATGKDKVNSDAVANASGTAVADEEEEAPKRKKQPAKKSNAKKRKAADQEDEDGAEAGQRRVKAEKVEADDGALHQLLAWKCEESEIARPACDKNVNLRSLERECSAIERTRNFMVLQRHE</sequence>
<evidence type="ECO:0000259" key="2">
    <source>
        <dbReference type="Pfam" id="PF22980"/>
    </source>
</evidence>
<feature type="region of interest" description="Disordered" evidence="1">
    <location>
        <begin position="56"/>
        <end position="126"/>
    </location>
</feature>
<proteinExistence type="predicted"/>
<evidence type="ECO:0000313" key="4">
    <source>
        <dbReference type="Proteomes" id="UP001308179"/>
    </source>
</evidence>
<dbReference type="Proteomes" id="UP001308179">
    <property type="component" value="Unassembled WGS sequence"/>
</dbReference>
<name>A0ABR0LD89_9PEZI</name>
<accession>A0ABR0LD89</accession>
<dbReference type="EMBL" id="JAVRRR010000076">
    <property type="protein sequence ID" value="KAK5146652.1"/>
    <property type="molecule type" value="Genomic_DNA"/>
</dbReference>
<dbReference type="Pfam" id="PF22980">
    <property type="entry name" value="Myb_DNA-bind_8"/>
    <property type="match status" value="1"/>
</dbReference>
<evidence type="ECO:0000256" key="1">
    <source>
        <dbReference type="SAM" id="MobiDB-lite"/>
    </source>
</evidence>
<gene>
    <name evidence="3" type="ORF">LTR32_001786</name>
</gene>
<evidence type="ECO:0000313" key="3">
    <source>
        <dbReference type="EMBL" id="KAK5146652.1"/>
    </source>
</evidence>
<reference evidence="3 4" key="1">
    <citation type="submission" date="2023-08" db="EMBL/GenBank/DDBJ databases">
        <title>Black Yeasts Isolated from many extreme environments.</title>
        <authorList>
            <person name="Coleine C."/>
            <person name="Stajich J.E."/>
            <person name="Selbmann L."/>
        </authorList>
    </citation>
    <scope>NUCLEOTIDE SEQUENCE [LARGE SCALE GENOMIC DNA]</scope>
    <source>
        <strain evidence="3 4">CCFEE 5386</strain>
    </source>
</reference>
<feature type="domain" description="Myb-like DNA-binding" evidence="2">
    <location>
        <begin position="13"/>
        <end position="57"/>
    </location>
</feature>
<feature type="compositionally biased region" description="Basic and acidic residues" evidence="1">
    <location>
        <begin position="56"/>
        <end position="67"/>
    </location>
</feature>